<name>Q47AH0_DECAR</name>
<organism evidence="1">
    <name type="scientific">Dechloromonas aromatica (strain RCB)</name>
    <dbReference type="NCBI Taxonomy" id="159087"/>
    <lineage>
        <taxon>Bacteria</taxon>
        <taxon>Pseudomonadati</taxon>
        <taxon>Pseudomonadota</taxon>
        <taxon>Betaproteobacteria</taxon>
        <taxon>Rhodocyclales</taxon>
        <taxon>Azonexaceae</taxon>
        <taxon>Dechloromonas</taxon>
    </lineage>
</organism>
<proteinExistence type="predicted"/>
<accession>Q47AH0</accession>
<reference evidence="1" key="1">
    <citation type="submission" date="2005-08" db="EMBL/GenBank/DDBJ databases">
        <title>Complete sequence of Dechloromonas aromatica RCB.</title>
        <authorList>
            <person name="Salinero K.K."/>
            <person name="Copeland A."/>
            <person name="Lucas S."/>
            <person name="Lapidus A."/>
            <person name="Barry K."/>
            <person name="Detter J.C."/>
            <person name="Glavina T."/>
            <person name="Hammon N."/>
            <person name="Israni S."/>
            <person name="Pitluck S."/>
            <person name="Di Bartolo G."/>
            <person name="Trong S."/>
            <person name="Schmutz J."/>
            <person name="Larimer F."/>
            <person name="Land M."/>
            <person name="Ivanova N."/>
            <person name="Richardson P."/>
        </authorList>
    </citation>
    <scope>NUCLEOTIDE SEQUENCE</scope>
    <source>
        <strain evidence="1">RCB</strain>
    </source>
</reference>
<dbReference type="KEGG" id="dar:Daro_3432"/>
<gene>
    <name evidence="1" type="ordered locus">Daro_3432</name>
</gene>
<dbReference type="HOGENOM" id="CLU_112771_0_0_4"/>
<dbReference type="OrthoDB" id="9151596at2"/>
<protein>
    <recommendedName>
        <fullName evidence="2">Tetratricopeptide repeat protein</fullName>
    </recommendedName>
</protein>
<evidence type="ECO:0000313" key="1">
    <source>
        <dbReference type="EMBL" id="AAZ48161.1"/>
    </source>
</evidence>
<sequence>MSADWFRNTTWDEATERAFDEKLRRARRKEQYLRIQGNALARSHPEVALKLLDRYFALHDDFDHAQAYVDRATALLVLGRVEDAIAAYEAALARESVFPNLRTQAYLDLPFLVASCGLRGYYNRAKELLALHESRLVFPVEHFRWHAANALIKADSGETEIASTHAKRALCAASDDHSGFRYHPSIGLVTAKYDEIILKLKVLYAA</sequence>
<dbReference type="Gene3D" id="1.25.40.10">
    <property type="entry name" value="Tetratricopeptide repeat domain"/>
    <property type="match status" value="1"/>
</dbReference>
<dbReference type="InterPro" id="IPR011990">
    <property type="entry name" value="TPR-like_helical_dom_sf"/>
</dbReference>
<dbReference type="EMBL" id="CP000089">
    <property type="protein sequence ID" value="AAZ48161.1"/>
    <property type="molecule type" value="Genomic_DNA"/>
</dbReference>
<dbReference type="eggNOG" id="ENOG5032VEA">
    <property type="taxonomic scope" value="Bacteria"/>
</dbReference>
<dbReference type="SUPFAM" id="SSF48452">
    <property type="entry name" value="TPR-like"/>
    <property type="match status" value="2"/>
</dbReference>
<dbReference type="STRING" id="159087.Daro_3432"/>
<dbReference type="AlphaFoldDB" id="Q47AH0"/>
<evidence type="ECO:0008006" key="2">
    <source>
        <dbReference type="Google" id="ProtNLM"/>
    </source>
</evidence>